<dbReference type="GO" id="GO:0006952">
    <property type="term" value="P:defense response"/>
    <property type="evidence" value="ECO:0007669"/>
    <property type="project" value="UniProtKB-KW"/>
</dbReference>
<reference evidence="4" key="1">
    <citation type="submission" date="2024-07" db="EMBL/GenBank/DDBJ databases">
        <title>Two chromosome-level genome assemblies of Korean endemic species Abeliophyllum distichum and Forsythia ovata (Oleaceae).</title>
        <authorList>
            <person name="Jang H."/>
        </authorList>
    </citation>
    <scope>NUCLEOTIDE SEQUENCE [LARGE SCALE GENOMIC DNA]</scope>
</reference>
<evidence type="ECO:0000256" key="1">
    <source>
        <dbReference type="ARBA" id="ARBA00022614"/>
    </source>
</evidence>
<accession>A0ABD1TPA5</accession>
<dbReference type="EMBL" id="JBFOLJ010000008">
    <property type="protein sequence ID" value="KAL2514570.1"/>
    <property type="molecule type" value="Genomic_DNA"/>
</dbReference>
<keyword evidence="4" id="KW-1185">Reference proteome</keyword>
<name>A0ABD1TPA5_9LAMI</name>
<dbReference type="SUPFAM" id="SSF52540">
    <property type="entry name" value="P-loop containing nucleoside triphosphate hydrolases"/>
    <property type="match status" value="1"/>
</dbReference>
<comment type="caution">
    <text evidence="3">The sequence shown here is derived from an EMBL/GenBank/DDBJ whole genome shotgun (WGS) entry which is preliminary data.</text>
</comment>
<evidence type="ECO:0000313" key="3">
    <source>
        <dbReference type="EMBL" id="KAL2514570.1"/>
    </source>
</evidence>
<dbReference type="InterPro" id="IPR042197">
    <property type="entry name" value="Apaf_helical"/>
</dbReference>
<protein>
    <submittedName>
        <fullName evidence="3">Disease resistance protein RGA1</fullName>
    </submittedName>
</protein>
<keyword evidence="1" id="KW-0433">Leucine-rich repeat</keyword>
<dbReference type="InterPro" id="IPR027417">
    <property type="entry name" value="P-loop_NTPase"/>
</dbReference>
<dbReference type="AlphaFoldDB" id="A0ABD1TPA5"/>
<evidence type="ECO:0000313" key="4">
    <source>
        <dbReference type="Proteomes" id="UP001604277"/>
    </source>
</evidence>
<proteinExistence type="predicted"/>
<organism evidence="3 4">
    <name type="scientific">Forsythia ovata</name>
    <dbReference type="NCBI Taxonomy" id="205694"/>
    <lineage>
        <taxon>Eukaryota</taxon>
        <taxon>Viridiplantae</taxon>
        <taxon>Streptophyta</taxon>
        <taxon>Embryophyta</taxon>
        <taxon>Tracheophyta</taxon>
        <taxon>Spermatophyta</taxon>
        <taxon>Magnoliopsida</taxon>
        <taxon>eudicotyledons</taxon>
        <taxon>Gunneridae</taxon>
        <taxon>Pentapetalae</taxon>
        <taxon>asterids</taxon>
        <taxon>lamiids</taxon>
        <taxon>Lamiales</taxon>
        <taxon>Oleaceae</taxon>
        <taxon>Forsythieae</taxon>
        <taxon>Forsythia</taxon>
    </lineage>
</organism>
<dbReference type="Proteomes" id="UP001604277">
    <property type="component" value="Unassembled WGS sequence"/>
</dbReference>
<dbReference type="Gene3D" id="1.10.8.430">
    <property type="entry name" value="Helical domain of apoptotic protease-activating factors"/>
    <property type="match status" value="1"/>
</dbReference>
<evidence type="ECO:0000256" key="2">
    <source>
        <dbReference type="ARBA" id="ARBA00022821"/>
    </source>
</evidence>
<dbReference type="PANTHER" id="PTHR36766:SF40">
    <property type="entry name" value="DISEASE RESISTANCE PROTEIN RGA3"/>
    <property type="match status" value="1"/>
</dbReference>
<keyword evidence="2" id="KW-0611">Plant defense</keyword>
<sequence length="142" mass="15592">MGMGGVGKTTLAQLVYNDDRLNGIAVSISAQKVNVKIEDVTKVAKIMSFIPAHPLNVLSDNDALSLLAQHSLGTKIFDIRPDLREIGKSTVIRCKNLPLAVKSLRELLHTKASPKEWNDVLNSKIWIAENTSEIHPVLKLMA</sequence>
<gene>
    <name evidence="3" type="ORF">Fot_28541</name>
</gene>
<dbReference type="PANTHER" id="PTHR36766">
    <property type="entry name" value="PLANT BROAD-SPECTRUM MILDEW RESISTANCE PROTEIN RPW8"/>
    <property type="match status" value="1"/>
</dbReference>